<sequence length="431" mass="46462">MDAVQLEKERLLKERLQKRANLIVSILRKFMVEWNAAYMKELEAARAAAAARAAMKGKRRRRVKVAKPDANSKDKKKKKPKTKLAEVWSLLFSSIEELISKQKRITLEDLYRGAELLSPPDLVQFRNILYTANKKVLPADMNINQLNIKQTLWAAAAAHEYSEADRTVLYPVPALAVMRAKGLGAKELQELGYRERELLRQGFTASDVCEVAPHEPARIRAAGLSVSELVAGFGGLMRLPPDLQGFRGIQKLKAAGYSAADMVAGGLDNAWDLARAGFSAAEVYSAGLPAEALRPAGFGLPELRPPGFLGPSMAVLQETDPRMLPPALEGTRGGIWPRMLQPQAVPNKEQSKGAFRLGTRSRPGTAAPAAAPLVPSPSSTTSGYASGRPDSVRQVAWPESPPSGGGSGTVLPLAPAISRIGSMTTSVISTT</sequence>
<dbReference type="Proteomes" id="UP000747399">
    <property type="component" value="Unassembled WGS sequence"/>
</dbReference>
<feature type="compositionally biased region" description="Low complexity" evidence="1">
    <location>
        <begin position="360"/>
        <end position="383"/>
    </location>
</feature>
<feature type="region of interest" description="Disordered" evidence="1">
    <location>
        <begin position="55"/>
        <end position="80"/>
    </location>
</feature>
<evidence type="ECO:0000256" key="1">
    <source>
        <dbReference type="SAM" id="MobiDB-lite"/>
    </source>
</evidence>
<dbReference type="InterPro" id="IPR053285">
    <property type="entry name" value="Thylakoid_lumenal_pentapeptide"/>
</dbReference>
<evidence type="ECO:0000313" key="3">
    <source>
        <dbReference type="Proteomes" id="UP000747399"/>
    </source>
</evidence>
<keyword evidence="3" id="KW-1185">Reference proteome</keyword>
<dbReference type="AlphaFoldDB" id="A0A8J4BFR5"/>
<organism evidence="2 3">
    <name type="scientific">Volvox africanus</name>
    <dbReference type="NCBI Taxonomy" id="51714"/>
    <lineage>
        <taxon>Eukaryota</taxon>
        <taxon>Viridiplantae</taxon>
        <taxon>Chlorophyta</taxon>
        <taxon>core chlorophytes</taxon>
        <taxon>Chlorophyceae</taxon>
        <taxon>CS clade</taxon>
        <taxon>Chlamydomonadales</taxon>
        <taxon>Volvocaceae</taxon>
        <taxon>Volvox</taxon>
    </lineage>
</organism>
<feature type="compositionally biased region" description="Basic residues" evidence="1">
    <location>
        <begin position="55"/>
        <end position="65"/>
    </location>
</feature>
<protein>
    <submittedName>
        <fullName evidence="2">Uncharacterized protein</fullName>
    </submittedName>
</protein>
<dbReference type="EMBL" id="BNCO01000036">
    <property type="protein sequence ID" value="GIL59812.1"/>
    <property type="molecule type" value="Genomic_DNA"/>
</dbReference>
<dbReference type="PANTHER" id="PTHR47121:SF2">
    <property type="entry name" value="THYLAKOID LUMENAL PROTEIN TL20.3, CHLOROPLASTIC"/>
    <property type="match status" value="1"/>
</dbReference>
<proteinExistence type="predicted"/>
<accession>A0A8J4BFR5</accession>
<dbReference type="PANTHER" id="PTHR47121">
    <property type="entry name" value="THYLAKOID LUMENAL PROTEIN TL20.3, CHLOROPLASTIC"/>
    <property type="match status" value="1"/>
</dbReference>
<reference evidence="2" key="1">
    <citation type="journal article" date="2021" name="Proc. Natl. Acad. Sci. U.S.A.">
        <title>Three genomes in the algal genus Volvox reveal the fate of a haploid sex-determining region after a transition to homothallism.</title>
        <authorList>
            <person name="Yamamoto K."/>
            <person name="Hamaji T."/>
            <person name="Kawai-Toyooka H."/>
            <person name="Matsuzaki R."/>
            <person name="Takahashi F."/>
            <person name="Nishimura Y."/>
            <person name="Kawachi M."/>
            <person name="Noguchi H."/>
            <person name="Minakuchi Y."/>
            <person name="Umen J.G."/>
            <person name="Toyoda A."/>
            <person name="Nozaki H."/>
        </authorList>
    </citation>
    <scope>NUCLEOTIDE SEQUENCE</scope>
    <source>
        <strain evidence="2">NIES-3780</strain>
    </source>
</reference>
<gene>
    <name evidence="2" type="ORF">Vafri_14532</name>
</gene>
<evidence type="ECO:0000313" key="2">
    <source>
        <dbReference type="EMBL" id="GIL59812.1"/>
    </source>
</evidence>
<name>A0A8J4BFR5_9CHLO</name>
<comment type="caution">
    <text evidence="2">The sequence shown here is derived from an EMBL/GenBank/DDBJ whole genome shotgun (WGS) entry which is preliminary data.</text>
</comment>
<feature type="region of interest" description="Disordered" evidence="1">
    <location>
        <begin position="345"/>
        <end position="411"/>
    </location>
</feature>